<dbReference type="CDD" id="cd05233">
    <property type="entry name" value="SDR_c"/>
    <property type="match status" value="1"/>
</dbReference>
<dbReference type="PRINTS" id="PR00081">
    <property type="entry name" value="GDHRDH"/>
</dbReference>
<evidence type="ECO:0000313" key="3">
    <source>
        <dbReference type="EMBL" id="MDD0838200.1"/>
    </source>
</evidence>
<evidence type="ECO:0000256" key="1">
    <source>
        <dbReference type="ARBA" id="ARBA00006484"/>
    </source>
</evidence>
<dbReference type="Proteomes" id="UP001528673">
    <property type="component" value="Unassembled WGS sequence"/>
</dbReference>
<comment type="similarity">
    <text evidence="1">Belongs to the short-chain dehydrogenases/reductases (SDR) family.</text>
</comment>
<organism evidence="3 4">
    <name type="scientific">Curvibacter cyanobacteriorum</name>
    <dbReference type="NCBI Taxonomy" id="3026422"/>
    <lineage>
        <taxon>Bacteria</taxon>
        <taxon>Pseudomonadati</taxon>
        <taxon>Pseudomonadota</taxon>
        <taxon>Betaproteobacteria</taxon>
        <taxon>Burkholderiales</taxon>
        <taxon>Comamonadaceae</taxon>
        <taxon>Curvibacter</taxon>
    </lineage>
</organism>
<name>A0ABT5MVX3_9BURK</name>
<reference evidence="3 4" key="1">
    <citation type="submission" date="2023-02" db="EMBL/GenBank/DDBJ databases">
        <title>Bacterial whole genomic sequence of Curvibacter sp. HBC61.</title>
        <authorList>
            <person name="Le V."/>
            <person name="Ko S.-R."/>
            <person name="Ahn C.-Y."/>
            <person name="Oh H.-M."/>
        </authorList>
    </citation>
    <scope>NUCLEOTIDE SEQUENCE [LARGE SCALE GENOMIC DNA]</scope>
    <source>
        <strain evidence="3 4">HBC61</strain>
    </source>
</reference>
<sequence>MDSRLKGKVALVTGGAQGIGRAICERLAADGATVGVLDIKADNAKAAAEALCAQGGQAHAYAGDVAQRSTFEAAVADLEQRYGRFDILVNNAIWVRYSAISGITPEMLARMTGTGFHSVVWGIQVGAEAMARSGGGSIINIASAASFLGLPSGMVYCGVKAGVLGLTRSAAVDLGPQGIRVNAICPGSVLTEGVRINVNPDMEAKRIARTPLGRMGQVTDIASVASFLASEDSGFMTGESLLVDGGVTHALL</sequence>
<dbReference type="InterPro" id="IPR036291">
    <property type="entry name" value="NAD(P)-bd_dom_sf"/>
</dbReference>
<evidence type="ECO:0000313" key="4">
    <source>
        <dbReference type="Proteomes" id="UP001528673"/>
    </source>
</evidence>
<dbReference type="RefSeq" id="WP_273949812.1">
    <property type="nucleotide sequence ID" value="NZ_JAQSIP010000002.1"/>
</dbReference>
<dbReference type="NCBIfam" id="NF005559">
    <property type="entry name" value="PRK07231.1"/>
    <property type="match status" value="1"/>
</dbReference>
<evidence type="ECO:0000256" key="2">
    <source>
        <dbReference type="ARBA" id="ARBA00023002"/>
    </source>
</evidence>
<dbReference type="Gene3D" id="3.40.50.720">
    <property type="entry name" value="NAD(P)-binding Rossmann-like Domain"/>
    <property type="match status" value="1"/>
</dbReference>
<dbReference type="PRINTS" id="PR00080">
    <property type="entry name" value="SDRFAMILY"/>
</dbReference>
<gene>
    <name evidence="3" type="ORF">PSQ40_06425</name>
</gene>
<dbReference type="PANTHER" id="PTHR43639:SF1">
    <property type="entry name" value="SHORT-CHAIN DEHYDROGENASE_REDUCTASE FAMILY PROTEIN"/>
    <property type="match status" value="1"/>
</dbReference>
<protein>
    <submittedName>
        <fullName evidence="3">SDR family NAD(P)-dependent oxidoreductase</fullName>
    </submittedName>
</protein>
<dbReference type="EMBL" id="JAQSIP010000002">
    <property type="protein sequence ID" value="MDD0838200.1"/>
    <property type="molecule type" value="Genomic_DNA"/>
</dbReference>
<dbReference type="InterPro" id="IPR002347">
    <property type="entry name" value="SDR_fam"/>
</dbReference>
<accession>A0ABT5MVX3</accession>
<proteinExistence type="inferred from homology"/>
<comment type="caution">
    <text evidence="3">The sequence shown here is derived from an EMBL/GenBank/DDBJ whole genome shotgun (WGS) entry which is preliminary data.</text>
</comment>
<dbReference type="PANTHER" id="PTHR43639">
    <property type="entry name" value="OXIDOREDUCTASE, SHORT-CHAIN DEHYDROGENASE/REDUCTASE FAMILY (AFU_ORTHOLOGUE AFUA_5G02870)"/>
    <property type="match status" value="1"/>
</dbReference>
<keyword evidence="2" id="KW-0560">Oxidoreductase</keyword>
<keyword evidence="4" id="KW-1185">Reference proteome</keyword>
<dbReference type="Pfam" id="PF13561">
    <property type="entry name" value="adh_short_C2"/>
    <property type="match status" value="1"/>
</dbReference>
<dbReference type="SUPFAM" id="SSF51735">
    <property type="entry name" value="NAD(P)-binding Rossmann-fold domains"/>
    <property type="match status" value="1"/>
</dbReference>